<comment type="similarity">
    <text evidence="1">Belongs to the 'phage' integrase family.</text>
</comment>
<dbReference type="InterPro" id="IPR044068">
    <property type="entry name" value="CB"/>
</dbReference>
<evidence type="ECO:0000256" key="3">
    <source>
        <dbReference type="ARBA" id="ARBA00023125"/>
    </source>
</evidence>
<dbReference type="InterPro" id="IPR050090">
    <property type="entry name" value="Tyrosine_recombinase_XerCD"/>
</dbReference>
<name>V5YNY9_9BURK</name>
<sequence>MTEHDANCPDLPVPSSALATTDNDFMRAIEAFSGVVELRRMTDPARPLISARNDAEAVATWLKRFSSPKTLRMMRKEAERFLLWVIFERQRTFSDLTVEDVQAFKAFLANPSPEDRWVSPTKWPLGHPSWRPFAGKLSGYSQQYAFNAVGALFRWLQKSGYIHGNPVGLETKPGLTDDEIRDGRDEKDSRRRVMKRLLPPEGIQFALRAADTGSPLKAARDRFLITFYYLTGVRTFEGTRSNMRDIKVSENGRRWLPVLGKRRKYREVPVSPELYESLKAYRISFGLPAEISPDEVTPLILASNSKLKRASDSTVLKAISSVMEKASSLAEDEGFPDLAKKIGDARTHWLRHSCFSHLLKATGDLALVKELAGHDDIRTTSIYLHTDDDHKHDEISASLSVLPR</sequence>
<evidence type="ECO:0000259" key="6">
    <source>
        <dbReference type="PROSITE" id="PS51898"/>
    </source>
</evidence>
<dbReference type="AlphaFoldDB" id="V5YNY9"/>
<evidence type="ECO:0000256" key="2">
    <source>
        <dbReference type="ARBA" id="ARBA00022908"/>
    </source>
</evidence>
<evidence type="ECO:0000256" key="5">
    <source>
        <dbReference type="PROSITE-ProRule" id="PRU01248"/>
    </source>
</evidence>
<accession>V5YNY9</accession>
<reference evidence="8" key="2">
    <citation type="submission" date="2024-06" db="EMBL/GenBank/DDBJ databases">
        <authorList>
            <person name="Sakai Y."/>
            <person name="Fujii T."/>
        </authorList>
    </citation>
    <scope>NUCLEOTIDE SEQUENCE</scope>
    <source>
        <strain evidence="8">M701</strain>
        <plasmid evidence="8">pM7012</plasmid>
    </source>
</reference>
<keyword evidence="3 5" id="KW-0238">DNA-binding</keyword>
<organism evidence="8">
    <name type="scientific">Burkholderia sp. M701</name>
    <dbReference type="NCBI Taxonomy" id="326454"/>
    <lineage>
        <taxon>Bacteria</taxon>
        <taxon>Pseudomonadati</taxon>
        <taxon>Pseudomonadota</taxon>
        <taxon>Betaproteobacteria</taxon>
        <taxon>Burkholderiales</taxon>
        <taxon>Burkholderiaceae</taxon>
        <taxon>Burkholderia</taxon>
    </lineage>
</organism>
<dbReference type="Pfam" id="PF00589">
    <property type="entry name" value="Phage_integrase"/>
    <property type="match status" value="1"/>
</dbReference>
<dbReference type="GO" id="GO:0006310">
    <property type="term" value="P:DNA recombination"/>
    <property type="evidence" value="ECO:0007669"/>
    <property type="project" value="UniProtKB-KW"/>
</dbReference>
<protein>
    <submittedName>
        <fullName evidence="8">Integrase family protein</fullName>
    </submittedName>
</protein>
<dbReference type="InterPro" id="IPR013762">
    <property type="entry name" value="Integrase-like_cat_sf"/>
</dbReference>
<reference evidence="8" key="1">
    <citation type="journal article" date="2014" name="Microbiology">
        <title>A 2,4-dichlorophenoxyacetic acid degradation plasmid pM7012 discloses distribution of an unclassified megaplasmid group across bacterial species.</title>
        <authorList>
            <person name="Sakai Y."/>
            <person name="Ogawa N."/>
            <person name="Shimomura Y."/>
            <person name="Fujii T."/>
        </authorList>
    </citation>
    <scope>NUCLEOTIDE SEQUENCE</scope>
    <source>
        <strain evidence="8">M701</strain>
    </source>
</reference>
<dbReference type="GO" id="GO:0003677">
    <property type="term" value="F:DNA binding"/>
    <property type="evidence" value="ECO:0007669"/>
    <property type="project" value="UniProtKB-UniRule"/>
</dbReference>
<geneLocation type="plasmid" evidence="8">
    <name>pM7012</name>
</geneLocation>
<dbReference type="GO" id="GO:0015074">
    <property type="term" value="P:DNA integration"/>
    <property type="evidence" value="ECO:0007669"/>
    <property type="project" value="UniProtKB-KW"/>
</dbReference>
<feature type="domain" description="Tyr recombinase" evidence="6">
    <location>
        <begin position="193"/>
        <end position="396"/>
    </location>
</feature>
<evidence type="ECO:0000259" key="7">
    <source>
        <dbReference type="PROSITE" id="PS51900"/>
    </source>
</evidence>
<proteinExistence type="inferred from homology"/>
<dbReference type="PANTHER" id="PTHR30349">
    <property type="entry name" value="PHAGE INTEGRASE-RELATED"/>
    <property type="match status" value="1"/>
</dbReference>
<dbReference type="RefSeq" id="WP_023842845.1">
    <property type="nucleotide sequence ID" value="NC_022995.1"/>
</dbReference>
<feature type="domain" description="Core-binding (CB)" evidence="7">
    <location>
        <begin position="52"/>
        <end position="157"/>
    </location>
</feature>
<dbReference type="PROSITE" id="PS51898">
    <property type="entry name" value="TYR_RECOMBINASE"/>
    <property type="match status" value="1"/>
</dbReference>
<dbReference type="PROSITE" id="PS51900">
    <property type="entry name" value="CB"/>
    <property type="match status" value="1"/>
</dbReference>
<dbReference type="InterPro" id="IPR010998">
    <property type="entry name" value="Integrase_recombinase_N"/>
</dbReference>
<keyword evidence="2" id="KW-0229">DNA integration</keyword>
<dbReference type="Gene3D" id="1.10.150.130">
    <property type="match status" value="1"/>
</dbReference>
<dbReference type="InterPro" id="IPR011010">
    <property type="entry name" value="DNA_brk_join_enz"/>
</dbReference>
<evidence type="ECO:0000256" key="4">
    <source>
        <dbReference type="ARBA" id="ARBA00023172"/>
    </source>
</evidence>
<keyword evidence="8" id="KW-0614">Plasmid</keyword>
<keyword evidence="4" id="KW-0233">DNA recombination</keyword>
<dbReference type="InterPro" id="IPR002104">
    <property type="entry name" value="Integrase_catalytic"/>
</dbReference>
<dbReference type="Gene3D" id="1.10.443.10">
    <property type="entry name" value="Intergrase catalytic core"/>
    <property type="match status" value="1"/>
</dbReference>
<dbReference type="SUPFAM" id="SSF56349">
    <property type="entry name" value="DNA breaking-rejoining enzymes"/>
    <property type="match status" value="1"/>
</dbReference>
<evidence type="ECO:0000256" key="1">
    <source>
        <dbReference type="ARBA" id="ARBA00008857"/>
    </source>
</evidence>
<dbReference type="PANTHER" id="PTHR30349:SF41">
    <property type="entry name" value="INTEGRASE_RECOMBINASE PROTEIN MJ0367-RELATED"/>
    <property type="match status" value="1"/>
</dbReference>
<dbReference type="EMBL" id="AB853026">
    <property type="protein sequence ID" value="BAO19305.1"/>
    <property type="molecule type" value="Genomic_DNA"/>
</dbReference>
<evidence type="ECO:0000313" key="8">
    <source>
        <dbReference type="EMBL" id="BAO19305.1"/>
    </source>
</evidence>